<comment type="caution">
    <text evidence="2">The sequence shown here is derived from an EMBL/GenBank/DDBJ whole genome shotgun (WGS) entry which is preliminary data.</text>
</comment>
<proteinExistence type="predicted"/>
<accession>A0A8H6Y7Z4</accession>
<keyword evidence="3" id="KW-1185">Reference proteome</keyword>
<dbReference type="Proteomes" id="UP000623467">
    <property type="component" value="Unassembled WGS sequence"/>
</dbReference>
<dbReference type="EMBL" id="JACAZH010000012">
    <property type="protein sequence ID" value="KAF7353509.1"/>
    <property type="molecule type" value="Genomic_DNA"/>
</dbReference>
<reference evidence="2" key="1">
    <citation type="submission" date="2020-05" db="EMBL/GenBank/DDBJ databases">
        <title>Mycena genomes resolve the evolution of fungal bioluminescence.</title>
        <authorList>
            <person name="Tsai I.J."/>
        </authorList>
    </citation>
    <scope>NUCLEOTIDE SEQUENCE</scope>
    <source>
        <strain evidence="2">160909Yilan</strain>
    </source>
</reference>
<dbReference type="Gene3D" id="3.80.10.10">
    <property type="entry name" value="Ribonuclease Inhibitor"/>
    <property type="match status" value="1"/>
</dbReference>
<name>A0A8H6Y7Z4_9AGAR</name>
<evidence type="ECO:0000313" key="3">
    <source>
        <dbReference type="Proteomes" id="UP000623467"/>
    </source>
</evidence>
<evidence type="ECO:0000256" key="1">
    <source>
        <dbReference type="SAM" id="MobiDB-lite"/>
    </source>
</evidence>
<dbReference type="OrthoDB" id="2269034at2759"/>
<dbReference type="AlphaFoldDB" id="A0A8H6Y7Z4"/>
<evidence type="ECO:0000313" key="2">
    <source>
        <dbReference type="EMBL" id="KAF7353509.1"/>
    </source>
</evidence>
<feature type="compositionally biased region" description="Polar residues" evidence="1">
    <location>
        <begin position="495"/>
        <end position="504"/>
    </location>
</feature>
<dbReference type="SUPFAM" id="SSF52047">
    <property type="entry name" value="RNI-like"/>
    <property type="match status" value="1"/>
</dbReference>
<protein>
    <submittedName>
        <fullName evidence="2">F-box domain-containing protein</fullName>
    </submittedName>
</protein>
<feature type="region of interest" description="Disordered" evidence="1">
    <location>
        <begin position="491"/>
        <end position="513"/>
    </location>
</feature>
<dbReference type="InterPro" id="IPR032675">
    <property type="entry name" value="LRR_dom_sf"/>
</dbReference>
<sequence>MASPSDEVSLAENPLPCYISSIPPEILCKIMLMCDRDLTLWNESRRRFPAGHNIPVRLTQICSSWRMLALDTRELWSSVTLVFNLALVGKISTITKFADYWLAKGQRGKLALEIDMGVSLAPRIHDLESIGQLLTAWASDWRNLTITGCSDSVAEYVISKMAQSTYTSLEEFELHASSIVWHTRFDALAALPRLHAVNFQCRCTPAYHDLTLLLLPWSQLESVSIWVPVSGHKWLDVLKNCTELTTLELHVVCDVPAPEFRPPLVLPKLSKLRVVAPRTLWINNTSDIESFLGVLHLPMLVDFDLHLSKEDPWNPLVSPFWERHAAQLRSLQLSNPYFPVDARLLFLTVPNLMSLKLSFCESRFSAPDFDALRVEQLLPALTHLDLTTWDERGVQEIDSVRSAIAFLEARTTTTTGVARIAQVRFADWTNWDPVAMAMELQRLRALVAQGMDVQWMARRYDLLASRATSIRSPSIHSRSSRSLSFRSYIEDYSDSEPTSPTTSLVKPKRNSLR</sequence>
<organism evidence="2 3">
    <name type="scientific">Mycena sanguinolenta</name>
    <dbReference type="NCBI Taxonomy" id="230812"/>
    <lineage>
        <taxon>Eukaryota</taxon>
        <taxon>Fungi</taxon>
        <taxon>Dikarya</taxon>
        <taxon>Basidiomycota</taxon>
        <taxon>Agaricomycotina</taxon>
        <taxon>Agaricomycetes</taxon>
        <taxon>Agaricomycetidae</taxon>
        <taxon>Agaricales</taxon>
        <taxon>Marasmiineae</taxon>
        <taxon>Mycenaceae</taxon>
        <taxon>Mycena</taxon>
    </lineage>
</organism>
<gene>
    <name evidence="2" type="ORF">MSAN_01540500</name>
</gene>